<evidence type="ECO:0000256" key="2">
    <source>
        <dbReference type="ARBA" id="ARBA00023125"/>
    </source>
</evidence>
<dbReference type="RefSeq" id="WP_203749342.1">
    <property type="nucleotide sequence ID" value="NZ_BONK01000003.1"/>
</dbReference>
<dbReference type="CDD" id="cd01392">
    <property type="entry name" value="HTH_LacI"/>
    <property type="match status" value="1"/>
</dbReference>
<name>A0A919NZ62_9CELL</name>
<comment type="caution">
    <text evidence="5">The sequence shown here is derived from an EMBL/GenBank/DDBJ whole genome shotgun (WGS) entry which is preliminary data.</text>
</comment>
<dbReference type="Pfam" id="PF00356">
    <property type="entry name" value="LacI"/>
    <property type="match status" value="1"/>
</dbReference>
<keyword evidence="3" id="KW-0804">Transcription</keyword>
<evidence type="ECO:0000313" key="5">
    <source>
        <dbReference type="EMBL" id="GIG20232.1"/>
    </source>
</evidence>
<dbReference type="AlphaFoldDB" id="A0A919NZ62"/>
<dbReference type="InterPro" id="IPR028082">
    <property type="entry name" value="Peripla_BP_I"/>
</dbReference>
<dbReference type="GO" id="GO:0003700">
    <property type="term" value="F:DNA-binding transcription factor activity"/>
    <property type="evidence" value="ECO:0007669"/>
    <property type="project" value="TreeGrafter"/>
</dbReference>
<dbReference type="PRINTS" id="PR00036">
    <property type="entry name" value="HTHLACI"/>
</dbReference>
<dbReference type="CDD" id="cd06267">
    <property type="entry name" value="PBP1_LacI_sugar_binding-like"/>
    <property type="match status" value="1"/>
</dbReference>
<sequence length="333" mass="35349">MTTLKDVARASGVSVMTVSNVINGVPRVGTATRERVLAAIDDLGYEVNLTARRLRAGRSGTVALVVPRVDHPYFGELAARFTDALAPTGRHLVVEQSDASKEGELTALSQARLQQYDGVLLSAVGLQYADVDRLDADLPLVLLGEKPMPPRFDHVSLGNLDGGRLATQHLLARGARRVLMVGGTHGLTDGGMADQRTDGWRSAHRAAGLPVDDSLVLHPAAFEMGLAREAVHDAVAAGLRFDAVFAVTDQVAIGVLAGLRDVGLRVPEDVQVVGFDNLAVSEHLSPALTTVDPSNDVLVMHAVRLLERRMAGAAGDAEHVVTPTRLVERGSTR</sequence>
<feature type="domain" description="HTH lacI-type" evidence="4">
    <location>
        <begin position="2"/>
        <end position="56"/>
    </location>
</feature>
<accession>A0A919NZ62</accession>
<evidence type="ECO:0000256" key="3">
    <source>
        <dbReference type="ARBA" id="ARBA00023163"/>
    </source>
</evidence>
<dbReference type="Proteomes" id="UP000632740">
    <property type="component" value="Unassembled WGS sequence"/>
</dbReference>
<dbReference type="GO" id="GO:0000976">
    <property type="term" value="F:transcription cis-regulatory region binding"/>
    <property type="evidence" value="ECO:0007669"/>
    <property type="project" value="TreeGrafter"/>
</dbReference>
<dbReference type="EMBL" id="BONK01000003">
    <property type="protein sequence ID" value="GIG20232.1"/>
    <property type="molecule type" value="Genomic_DNA"/>
</dbReference>
<dbReference type="InterPro" id="IPR000843">
    <property type="entry name" value="HTH_LacI"/>
</dbReference>
<dbReference type="Gene3D" id="3.40.50.2300">
    <property type="match status" value="2"/>
</dbReference>
<proteinExistence type="predicted"/>
<dbReference type="Pfam" id="PF13377">
    <property type="entry name" value="Peripla_BP_3"/>
    <property type="match status" value="1"/>
</dbReference>
<dbReference type="PROSITE" id="PS50932">
    <property type="entry name" value="HTH_LACI_2"/>
    <property type="match status" value="1"/>
</dbReference>
<dbReference type="PANTHER" id="PTHR30146">
    <property type="entry name" value="LACI-RELATED TRANSCRIPTIONAL REPRESSOR"/>
    <property type="match status" value="1"/>
</dbReference>
<dbReference type="InterPro" id="IPR010982">
    <property type="entry name" value="Lambda_DNA-bd_dom_sf"/>
</dbReference>
<dbReference type="SUPFAM" id="SSF53822">
    <property type="entry name" value="Periplasmic binding protein-like I"/>
    <property type="match status" value="1"/>
</dbReference>
<dbReference type="SUPFAM" id="SSF47413">
    <property type="entry name" value="lambda repressor-like DNA-binding domains"/>
    <property type="match status" value="1"/>
</dbReference>
<dbReference type="Gene3D" id="1.10.260.40">
    <property type="entry name" value="lambda repressor-like DNA-binding domains"/>
    <property type="match status" value="1"/>
</dbReference>
<evidence type="ECO:0000256" key="1">
    <source>
        <dbReference type="ARBA" id="ARBA00023015"/>
    </source>
</evidence>
<evidence type="ECO:0000313" key="6">
    <source>
        <dbReference type="Proteomes" id="UP000632740"/>
    </source>
</evidence>
<keyword evidence="6" id="KW-1185">Reference proteome</keyword>
<keyword evidence="2" id="KW-0238">DNA-binding</keyword>
<gene>
    <name evidence="5" type="ORF">Cch01nite_09560</name>
</gene>
<dbReference type="PANTHER" id="PTHR30146:SF109">
    <property type="entry name" value="HTH-TYPE TRANSCRIPTIONAL REGULATOR GALS"/>
    <property type="match status" value="1"/>
</dbReference>
<dbReference type="PROSITE" id="PS00356">
    <property type="entry name" value="HTH_LACI_1"/>
    <property type="match status" value="1"/>
</dbReference>
<evidence type="ECO:0000259" key="4">
    <source>
        <dbReference type="PROSITE" id="PS50932"/>
    </source>
</evidence>
<keyword evidence="1" id="KW-0805">Transcription regulation</keyword>
<dbReference type="InterPro" id="IPR046335">
    <property type="entry name" value="LacI/GalR-like_sensor"/>
</dbReference>
<protein>
    <submittedName>
        <fullName evidence="5">LacI family transcriptional regulator</fullName>
    </submittedName>
</protein>
<organism evidence="5 6">
    <name type="scientific">Cellulomonas chitinilytica</name>
    <dbReference type="NCBI Taxonomy" id="398759"/>
    <lineage>
        <taxon>Bacteria</taxon>
        <taxon>Bacillati</taxon>
        <taxon>Actinomycetota</taxon>
        <taxon>Actinomycetes</taxon>
        <taxon>Micrococcales</taxon>
        <taxon>Cellulomonadaceae</taxon>
        <taxon>Cellulomonas</taxon>
    </lineage>
</organism>
<reference evidence="5" key="1">
    <citation type="submission" date="2021-01" db="EMBL/GenBank/DDBJ databases">
        <title>Whole genome shotgun sequence of Cellulomonas chitinilytica NBRC 110799.</title>
        <authorList>
            <person name="Komaki H."/>
            <person name="Tamura T."/>
        </authorList>
    </citation>
    <scope>NUCLEOTIDE SEQUENCE</scope>
    <source>
        <strain evidence="5">NBRC 110799</strain>
    </source>
</reference>
<dbReference type="SMART" id="SM00354">
    <property type="entry name" value="HTH_LACI"/>
    <property type="match status" value="1"/>
</dbReference>